<gene>
    <name evidence="1" type="ORF">GPA27_13660</name>
</gene>
<proteinExistence type="predicted"/>
<organism evidence="1 2">
    <name type="scientific">Aromatoleum toluolicum</name>
    <dbReference type="NCBI Taxonomy" id="90060"/>
    <lineage>
        <taxon>Bacteria</taxon>
        <taxon>Pseudomonadati</taxon>
        <taxon>Pseudomonadota</taxon>
        <taxon>Betaproteobacteria</taxon>
        <taxon>Rhodocyclales</taxon>
        <taxon>Rhodocyclaceae</taxon>
        <taxon>Aromatoleum</taxon>
    </lineage>
</organism>
<keyword evidence="2" id="KW-1185">Reference proteome</keyword>
<name>A0ABX1NGK2_9RHOO</name>
<evidence type="ECO:0000313" key="1">
    <source>
        <dbReference type="EMBL" id="NMF98433.1"/>
    </source>
</evidence>
<dbReference type="RefSeq" id="WP_169141184.1">
    <property type="nucleotide sequence ID" value="NZ_WTVS01000026.1"/>
</dbReference>
<protein>
    <submittedName>
        <fullName evidence="1">Uncharacterized protein</fullName>
    </submittedName>
</protein>
<dbReference type="EMBL" id="WTVS01000026">
    <property type="protein sequence ID" value="NMF98433.1"/>
    <property type="molecule type" value="Genomic_DNA"/>
</dbReference>
<sequence length="60" mass="6807">MTERASNIHYAKVCIAQSRHFTRRQRGFSFTLLRWAGNARRRAMAEAVAPVQRDLFGGAA</sequence>
<comment type="caution">
    <text evidence="1">The sequence shown here is derived from an EMBL/GenBank/DDBJ whole genome shotgun (WGS) entry which is preliminary data.</text>
</comment>
<dbReference type="Proteomes" id="UP000634522">
    <property type="component" value="Unassembled WGS sequence"/>
</dbReference>
<accession>A0ABX1NGK2</accession>
<evidence type="ECO:0000313" key="2">
    <source>
        <dbReference type="Proteomes" id="UP000634522"/>
    </source>
</evidence>
<reference evidence="1 2" key="1">
    <citation type="submission" date="2019-12" db="EMBL/GenBank/DDBJ databases">
        <title>Comparative genomics gives insights into the taxonomy of the Azoarcus-Aromatoleum group and reveals separate origins of nif in the plant-associated Azoarcus and non-plant-associated Aromatoleum sub-groups.</title>
        <authorList>
            <person name="Lafos M."/>
            <person name="Maluk M."/>
            <person name="Batista M."/>
            <person name="Junghare M."/>
            <person name="Carmona M."/>
            <person name="Faoro H."/>
            <person name="Cruz L.M."/>
            <person name="Battistoni F."/>
            <person name="De Souza E."/>
            <person name="Pedrosa F."/>
            <person name="Chen W.-M."/>
            <person name="Poole P.S."/>
            <person name="Dixon R.A."/>
            <person name="James E.K."/>
        </authorList>
    </citation>
    <scope>NUCLEOTIDE SEQUENCE [LARGE SCALE GENOMIC DNA]</scope>
    <source>
        <strain evidence="1 2">T</strain>
    </source>
</reference>